<name>A0ABW5W3G4_9PSEU</name>
<accession>A0ABW5W3G4</accession>
<protein>
    <recommendedName>
        <fullName evidence="4">DUF4190 domain-containing protein</fullName>
    </recommendedName>
</protein>
<comment type="caution">
    <text evidence="2">The sequence shown here is derived from an EMBL/GenBank/DDBJ whole genome shotgun (WGS) entry which is preliminary data.</text>
</comment>
<feature type="transmembrane region" description="Helical" evidence="1">
    <location>
        <begin position="36"/>
        <end position="56"/>
    </location>
</feature>
<gene>
    <name evidence="2" type="ORF">ACFS2C_03770</name>
</gene>
<sequence length="82" mass="8083">METWRVIAAALLGLAGVPSGLIIMAKARERTDRASAAGIAGLVSFTALAVLCVLVLTVLPGGVAWGLVAAVAVAVGVLTLAS</sequence>
<evidence type="ECO:0000313" key="2">
    <source>
        <dbReference type="EMBL" id="MFD2798507.1"/>
    </source>
</evidence>
<evidence type="ECO:0008006" key="4">
    <source>
        <dbReference type="Google" id="ProtNLM"/>
    </source>
</evidence>
<dbReference type="Proteomes" id="UP001597478">
    <property type="component" value="Unassembled WGS sequence"/>
</dbReference>
<feature type="transmembrane region" description="Helical" evidence="1">
    <location>
        <begin position="6"/>
        <end position="24"/>
    </location>
</feature>
<evidence type="ECO:0000313" key="3">
    <source>
        <dbReference type="Proteomes" id="UP001597478"/>
    </source>
</evidence>
<dbReference type="RefSeq" id="WP_377389401.1">
    <property type="nucleotide sequence ID" value="NZ_JBHSAN010000017.1"/>
</dbReference>
<keyword evidence="1" id="KW-0812">Transmembrane</keyword>
<dbReference type="EMBL" id="JBHUOF010000004">
    <property type="protein sequence ID" value="MFD2798507.1"/>
    <property type="molecule type" value="Genomic_DNA"/>
</dbReference>
<keyword evidence="1" id="KW-0472">Membrane</keyword>
<feature type="transmembrane region" description="Helical" evidence="1">
    <location>
        <begin position="62"/>
        <end position="81"/>
    </location>
</feature>
<proteinExistence type="predicted"/>
<reference evidence="3" key="1">
    <citation type="journal article" date="2019" name="Int. J. Syst. Evol. Microbiol.">
        <title>The Global Catalogue of Microorganisms (GCM) 10K type strain sequencing project: providing services to taxonomists for standard genome sequencing and annotation.</title>
        <authorList>
            <consortium name="The Broad Institute Genomics Platform"/>
            <consortium name="The Broad Institute Genome Sequencing Center for Infectious Disease"/>
            <person name="Wu L."/>
            <person name="Ma J."/>
        </authorList>
    </citation>
    <scope>NUCLEOTIDE SEQUENCE [LARGE SCALE GENOMIC DNA]</scope>
    <source>
        <strain evidence="3">IBRC-M 10906</strain>
    </source>
</reference>
<keyword evidence="1" id="KW-1133">Transmembrane helix</keyword>
<organism evidence="2 3">
    <name type="scientific">Prauserella oleivorans</name>
    <dbReference type="NCBI Taxonomy" id="1478153"/>
    <lineage>
        <taxon>Bacteria</taxon>
        <taxon>Bacillati</taxon>
        <taxon>Actinomycetota</taxon>
        <taxon>Actinomycetes</taxon>
        <taxon>Pseudonocardiales</taxon>
        <taxon>Pseudonocardiaceae</taxon>
        <taxon>Prauserella</taxon>
    </lineage>
</organism>
<evidence type="ECO:0000256" key="1">
    <source>
        <dbReference type="SAM" id="Phobius"/>
    </source>
</evidence>
<keyword evidence="3" id="KW-1185">Reference proteome</keyword>